<sequence>MTDRKRRIAVVGAGPAGLGFVRALAGTDTEITLLERQPLSVLAAPPFDGREIALTHRSMRSLRDLGVWPLIPSAEIHDMHQARVLNGRSRFAMTIAPNFADHRPLGVLISNHLLRRALFEAVQHQANVAIRAGCGVDRAALEGDRVVVTLADGGTIEVDLLIAADSRFSRLRGQFGIDTGIEPLGRTMLVGRIRHDADAEGAATEWFVSGRTIAMLPLGRGLSSIVVTLKTDEAEALLALPQPALDRWLTGYCRGRWGAMRLATDLHAYPLTITYAHCFAVERFALVGDAAVGMHPVTAHGFNFGLAGAMRLARLISNVPDVGANRPLGRYALAHRLETRSLYQATRTLVALFTNDRPTAMAARHAAVRVGALRPVRGALRALLMQ</sequence>
<proteinExistence type="inferred from homology"/>
<feature type="domain" description="FAD-binding" evidence="8">
    <location>
        <begin position="8"/>
        <end position="319"/>
    </location>
</feature>
<dbReference type="Gene3D" id="3.50.50.60">
    <property type="entry name" value="FAD/NAD(P)-binding domain"/>
    <property type="match status" value="2"/>
</dbReference>
<keyword evidence="6" id="KW-0560">Oxidoreductase</keyword>
<evidence type="ECO:0000313" key="9">
    <source>
        <dbReference type="EMBL" id="MBY4636500.1"/>
    </source>
</evidence>
<accession>A0ABS7MBW8</accession>
<dbReference type="InterPro" id="IPR051205">
    <property type="entry name" value="UbiH/COQ6_monooxygenase"/>
</dbReference>
<comment type="similarity">
    <text evidence="3">Belongs to the UbiH/COQ6 family.</text>
</comment>
<evidence type="ECO:0000256" key="5">
    <source>
        <dbReference type="ARBA" id="ARBA00022827"/>
    </source>
</evidence>
<evidence type="ECO:0000256" key="6">
    <source>
        <dbReference type="ARBA" id="ARBA00023002"/>
    </source>
</evidence>
<comment type="cofactor">
    <cofactor evidence="1">
        <name>FAD</name>
        <dbReference type="ChEBI" id="CHEBI:57692"/>
    </cofactor>
</comment>
<comment type="caution">
    <text evidence="9">The sequence shown here is derived from an EMBL/GenBank/DDBJ whole genome shotgun (WGS) entry which is preliminary data.</text>
</comment>
<dbReference type="InterPro" id="IPR036188">
    <property type="entry name" value="FAD/NAD-bd_sf"/>
</dbReference>
<evidence type="ECO:0000313" key="10">
    <source>
        <dbReference type="Proteomes" id="UP001166571"/>
    </source>
</evidence>
<comment type="pathway">
    <text evidence="2">Cofactor biosynthesis; ubiquinone biosynthesis.</text>
</comment>
<keyword evidence="4" id="KW-0285">Flavoprotein</keyword>
<evidence type="ECO:0000256" key="7">
    <source>
        <dbReference type="ARBA" id="ARBA00023033"/>
    </source>
</evidence>
<evidence type="ECO:0000256" key="4">
    <source>
        <dbReference type="ARBA" id="ARBA00022630"/>
    </source>
</evidence>
<evidence type="ECO:0000256" key="2">
    <source>
        <dbReference type="ARBA" id="ARBA00004749"/>
    </source>
</evidence>
<keyword evidence="10" id="KW-1185">Reference proteome</keyword>
<dbReference type="PANTHER" id="PTHR43876">
    <property type="entry name" value="UBIQUINONE BIOSYNTHESIS MONOOXYGENASE COQ6, MITOCHONDRIAL"/>
    <property type="match status" value="1"/>
</dbReference>
<dbReference type="Pfam" id="PF01494">
    <property type="entry name" value="FAD_binding_3"/>
    <property type="match status" value="1"/>
</dbReference>
<dbReference type="PANTHER" id="PTHR43876:SF25">
    <property type="entry name" value="MONOOXYGENASE NMA2164"/>
    <property type="match status" value="1"/>
</dbReference>
<dbReference type="SUPFAM" id="SSF51905">
    <property type="entry name" value="FAD/NAD(P)-binding domain"/>
    <property type="match status" value="1"/>
</dbReference>
<dbReference type="NCBIfam" id="TIGR01988">
    <property type="entry name" value="Ubi-OHases"/>
    <property type="match status" value="1"/>
</dbReference>
<keyword evidence="7" id="KW-0503">Monooxygenase</keyword>
<name>A0ABS7MBW8_9SPHN</name>
<reference evidence="9" key="1">
    <citation type="submission" date="2021-08" db="EMBL/GenBank/DDBJ databases">
        <title>Sphingopyxis panaciterrulae sp. nov., isolated from the surface water of the Yellow Sea.</title>
        <authorList>
            <person name="Gao Z."/>
            <person name="Zhang D."/>
            <person name="Zhang A."/>
        </authorList>
    </citation>
    <scope>NUCLEOTIDE SEQUENCE</scope>
    <source>
        <strain evidence="9">XHP0097</strain>
    </source>
</reference>
<dbReference type="InterPro" id="IPR002938">
    <property type="entry name" value="FAD-bd"/>
</dbReference>
<evidence type="ECO:0000259" key="8">
    <source>
        <dbReference type="Pfam" id="PF01494"/>
    </source>
</evidence>
<dbReference type="Proteomes" id="UP001166571">
    <property type="component" value="Unassembled WGS sequence"/>
</dbReference>
<dbReference type="InterPro" id="IPR010971">
    <property type="entry name" value="UbiH/COQ6"/>
</dbReference>
<dbReference type="PRINTS" id="PR00420">
    <property type="entry name" value="RNGMNOXGNASE"/>
</dbReference>
<dbReference type="EMBL" id="JAILXK010000001">
    <property type="protein sequence ID" value="MBY4636500.1"/>
    <property type="molecule type" value="Genomic_DNA"/>
</dbReference>
<protein>
    <submittedName>
        <fullName evidence="9">5-demethoxyubiquinol-8 5-hydroxylase UbiM</fullName>
    </submittedName>
</protein>
<dbReference type="NCBIfam" id="NF006593">
    <property type="entry name" value="PRK09126.1"/>
    <property type="match status" value="1"/>
</dbReference>
<keyword evidence="5" id="KW-0274">FAD</keyword>
<gene>
    <name evidence="9" type="primary">ubiM</name>
    <name evidence="9" type="ORF">K5P26_05020</name>
</gene>
<evidence type="ECO:0000256" key="3">
    <source>
        <dbReference type="ARBA" id="ARBA00005349"/>
    </source>
</evidence>
<evidence type="ECO:0000256" key="1">
    <source>
        <dbReference type="ARBA" id="ARBA00001974"/>
    </source>
</evidence>
<organism evidence="9 10">
    <name type="scientific">Sphingopyxis jiangsuensis</name>
    <dbReference type="NCBI Taxonomy" id="2871171"/>
    <lineage>
        <taxon>Bacteria</taxon>
        <taxon>Pseudomonadati</taxon>
        <taxon>Pseudomonadota</taxon>
        <taxon>Alphaproteobacteria</taxon>
        <taxon>Sphingomonadales</taxon>
        <taxon>Sphingomonadaceae</taxon>
        <taxon>Sphingopyxis</taxon>
    </lineage>
</organism>